<evidence type="ECO:0000259" key="4">
    <source>
        <dbReference type="PROSITE" id="PS50835"/>
    </source>
</evidence>
<feature type="compositionally biased region" description="Basic and acidic residues" evidence="1">
    <location>
        <begin position="466"/>
        <end position="500"/>
    </location>
</feature>
<feature type="signal peptide" evidence="3">
    <location>
        <begin position="1"/>
        <end position="22"/>
    </location>
</feature>
<dbReference type="InterPro" id="IPR013783">
    <property type="entry name" value="Ig-like_fold"/>
</dbReference>
<feature type="region of interest" description="Disordered" evidence="1">
    <location>
        <begin position="421"/>
        <end position="500"/>
    </location>
</feature>
<accession>A0AAV2IIY7</accession>
<name>A0AAV2IIY7_LYMST</name>
<dbReference type="InterPro" id="IPR036179">
    <property type="entry name" value="Ig-like_dom_sf"/>
</dbReference>
<evidence type="ECO:0000313" key="6">
    <source>
        <dbReference type="Proteomes" id="UP001497497"/>
    </source>
</evidence>
<dbReference type="EMBL" id="CAXITT010000725">
    <property type="protein sequence ID" value="CAL1545627.1"/>
    <property type="molecule type" value="Genomic_DNA"/>
</dbReference>
<feature type="compositionally biased region" description="Basic and acidic residues" evidence="1">
    <location>
        <begin position="433"/>
        <end position="456"/>
    </location>
</feature>
<gene>
    <name evidence="5" type="ORF">GSLYS_00019074001</name>
</gene>
<dbReference type="PROSITE" id="PS50835">
    <property type="entry name" value="IG_LIKE"/>
    <property type="match status" value="1"/>
</dbReference>
<feature type="domain" description="Ig-like" evidence="4">
    <location>
        <begin position="247"/>
        <end position="333"/>
    </location>
</feature>
<dbReference type="SUPFAM" id="SSF48726">
    <property type="entry name" value="Immunoglobulin"/>
    <property type="match status" value="1"/>
</dbReference>
<keyword evidence="2" id="KW-0812">Transmembrane</keyword>
<dbReference type="InterPro" id="IPR007110">
    <property type="entry name" value="Ig-like_dom"/>
</dbReference>
<evidence type="ECO:0000256" key="2">
    <source>
        <dbReference type="SAM" id="Phobius"/>
    </source>
</evidence>
<evidence type="ECO:0000313" key="5">
    <source>
        <dbReference type="EMBL" id="CAL1545627.1"/>
    </source>
</evidence>
<keyword evidence="3" id="KW-0732">Signal</keyword>
<keyword evidence="2" id="KW-0472">Membrane</keyword>
<organism evidence="5 6">
    <name type="scientific">Lymnaea stagnalis</name>
    <name type="common">Great pond snail</name>
    <name type="synonym">Helix stagnalis</name>
    <dbReference type="NCBI Taxonomy" id="6523"/>
    <lineage>
        <taxon>Eukaryota</taxon>
        <taxon>Metazoa</taxon>
        <taxon>Spiralia</taxon>
        <taxon>Lophotrochozoa</taxon>
        <taxon>Mollusca</taxon>
        <taxon>Gastropoda</taxon>
        <taxon>Heterobranchia</taxon>
        <taxon>Euthyneura</taxon>
        <taxon>Panpulmonata</taxon>
        <taxon>Hygrophila</taxon>
        <taxon>Lymnaeoidea</taxon>
        <taxon>Lymnaeidae</taxon>
        <taxon>Lymnaea</taxon>
    </lineage>
</organism>
<feature type="compositionally biased region" description="Polar residues" evidence="1">
    <location>
        <begin position="380"/>
        <end position="393"/>
    </location>
</feature>
<keyword evidence="2" id="KW-1133">Transmembrane helix</keyword>
<comment type="caution">
    <text evidence="5">The sequence shown here is derived from an EMBL/GenBank/DDBJ whole genome shotgun (WGS) entry which is preliminary data.</text>
</comment>
<feature type="region of interest" description="Disordered" evidence="1">
    <location>
        <begin position="376"/>
        <end position="400"/>
    </location>
</feature>
<dbReference type="Proteomes" id="UP001497497">
    <property type="component" value="Unassembled WGS sequence"/>
</dbReference>
<feature type="chain" id="PRO_5043393688" description="Ig-like domain-containing protein" evidence="3">
    <location>
        <begin position="23"/>
        <end position="500"/>
    </location>
</feature>
<protein>
    <recommendedName>
        <fullName evidence="4">Ig-like domain-containing protein</fullName>
    </recommendedName>
</protein>
<feature type="transmembrane region" description="Helical" evidence="2">
    <location>
        <begin position="343"/>
        <end position="367"/>
    </location>
</feature>
<dbReference type="AlphaFoldDB" id="A0AAV2IIY7"/>
<evidence type="ECO:0000256" key="3">
    <source>
        <dbReference type="SAM" id="SignalP"/>
    </source>
</evidence>
<sequence>MNRLLFLFIVIAACRFHTDVNSSVLVEDGAKFTFSYTGLLSSSCDTLTWYRRNIALISCIQENSAAQANPAYTCSERPFARRSECQLNVANSTLRTNLTITDVHRNQSDSDEGVWTLACEAPYSSNVTTFDLKLYTKAKRTACQTEIKKSGMELTCTSEGIYPQSKFYLEVILNQTKRQDGISSDCQNTLDSSMLHYTSVCNHVLPPESLNIGRLDLNVTVYSDLTTSLTDLAYGTSTITSLYFENPRITLEDCTGPGVDEGATFTCTCQRSDNSEIPTNVIWLINGTEQITSVNRYSVLKSTTTRYSTNYTCLAINVFGWPSSSLEYQKSIVSDADSTDNDVGAVVGGVVAAVIVLGVVILAVIIIKRKGGCPCKDSGKTNSQNSSQVQRNDGPNGKHKNVLHQTERFQINNLSSIVASVERSTNSGSTDHGGTDHGGTDHGGTDQGHHYSRGGEYDVTQPSVSDGRHTRGHYENVARTTDSDYHEYQEVKVQHTEGRL</sequence>
<evidence type="ECO:0000256" key="1">
    <source>
        <dbReference type="SAM" id="MobiDB-lite"/>
    </source>
</evidence>
<keyword evidence="6" id="KW-1185">Reference proteome</keyword>
<dbReference type="Gene3D" id="2.60.40.10">
    <property type="entry name" value="Immunoglobulins"/>
    <property type="match status" value="1"/>
</dbReference>
<reference evidence="5 6" key="1">
    <citation type="submission" date="2024-04" db="EMBL/GenBank/DDBJ databases">
        <authorList>
            <consortium name="Genoscope - CEA"/>
            <person name="William W."/>
        </authorList>
    </citation>
    <scope>NUCLEOTIDE SEQUENCE [LARGE SCALE GENOMIC DNA]</scope>
</reference>
<proteinExistence type="predicted"/>